<sequence>MTGGSHIGDGVGHGAEATLRDLWCDFRLRGGVRTLNDAPEAESQSAHEFSVSIIATRDGPMGEQEEQNQDIETPCFPYTD</sequence>
<dbReference type="WBParaSite" id="MCU_014107-RA">
    <property type="protein sequence ID" value="MCU_014107-RA"/>
    <property type="gene ID" value="MCU_014107"/>
</dbReference>
<dbReference type="AlphaFoldDB" id="A0A5K3G4C8"/>
<proteinExistence type="predicted"/>
<protein>
    <submittedName>
        <fullName evidence="2">Uncharacterized protein</fullName>
    </submittedName>
</protein>
<evidence type="ECO:0000256" key="1">
    <source>
        <dbReference type="SAM" id="MobiDB-lite"/>
    </source>
</evidence>
<evidence type="ECO:0000313" key="2">
    <source>
        <dbReference type="WBParaSite" id="MCU_014107-RA"/>
    </source>
</evidence>
<name>A0A5K3G4C8_MESCO</name>
<organism evidence="2">
    <name type="scientific">Mesocestoides corti</name>
    <name type="common">Flatworm</name>
    <dbReference type="NCBI Taxonomy" id="53468"/>
    <lineage>
        <taxon>Eukaryota</taxon>
        <taxon>Metazoa</taxon>
        <taxon>Spiralia</taxon>
        <taxon>Lophotrochozoa</taxon>
        <taxon>Platyhelminthes</taxon>
        <taxon>Cestoda</taxon>
        <taxon>Eucestoda</taxon>
        <taxon>Cyclophyllidea</taxon>
        <taxon>Mesocestoididae</taxon>
        <taxon>Mesocestoides</taxon>
    </lineage>
</organism>
<reference evidence="2" key="1">
    <citation type="submission" date="2019-11" db="UniProtKB">
        <authorList>
            <consortium name="WormBaseParasite"/>
        </authorList>
    </citation>
    <scope>IDENTIFICATION</scope>
</reference>
<accession>A0A5K3G4C8</accession>
<feature type="region of interest" description="Disordered" evidence="1">
    <location>
        <begin position="59"/>
        <end position="80"/>
    </location>
</feature>